<dbReference type="SMART" id="SM00331">
    <property type="entry name" value="PP2C_SIG"/>
    <property type="match status" value="1"/>
</dbReference>
<dbReference type="InterPro" id="IPR001932">
    <property type="entry name" value="PPM-type_phosphatase-like_dom"/>
</dbReference>
<dbReference type="Gene3D" id="3.30.450.40">
    <property type="match status" value="1"/>
</dbReference>
<gene>
    <name evidence="3" type="primary">rsbU_2</name>
    <name evidence="3" type="ORF">KS4_05070</name>
</gene>
<evidence type="ECO:0000259" key="2">
    <source>
        <dbReference type="SMART" id="SM00331"/>
    </source>
</evidence>
<dbReference type="Pfam" id="PF07228">
    <property type="entry name" value="SpoIIE"/>
    <property type="match status" value="2"/>
</dbReference>
<dbReference type="SUPFAM" id="SSF55781">
    <property type="entry name" value="GAF domain-like"/>
    <property type="match status" value="1"/>
</dbReference>
<name>A0A517YQI3_9BACT</name>
<accession>A0A517YQI3</accession>
<keyword evidence="4" id="KW-1185">Reference proteome</keyword>
<dbReference type="GO" id="GO:0016791">
    <property type="term" value="F:phosphatase activity"/>
    <property type="evidence" value="ECO:0007669"/>
    <property type="project" value="TreeGrafter"/>
</dbReference>
<dbReference type="KEGG" id="pcor:KS4_05070"/>
<proteinExistence type="predicted"/>
<dbReference type="Proteomes" id="UP000317369">
    <property type="component" value="Chromosome"/>
</dbReference>
<dbReference type="PANTHER" id="PTHR43156:SF2">
    <property type="entry name" value="STAGE II SPORULATION PROTEIN E"/>
    <property type="match status" value="1"/>
</dbReference>
<dbReference type="RefSeq" id="WP_145074119.1">
    <property type="nucleotide sequence ID" value="NZ_CP036425.1"/>
</dbReference>
<keyword evidence="1 3" id="KW-0378">Hydrolase</keyword>
<protein>
    <submittedName>
        <fullName evidence="3">Phosphoserine phosphatase RsbU</fullName>
        <ecNumber evidence="3">3.1.3.3</ecNumber>
    </submittedName>
</protein>
<feature type="domain" description="PPM-type phosphatase" evidence="2">
    <location>
        <begin position="212"/>
        <end position="455"/>
    </location>
</feature>
<sequence length="456" mass="50659">MNETHDDSMSGRIRDMIELVKELSKAGTPSEVLDTFANRWIDALGEHAAYLSLSTRGLDEGEFKVTRFVTAGRWREEKDDVAWKDSEALPAYAGGVISEIVRAGQPVVMSDLRVDEDEVFGDRLKGYRSLIAVPLYEHGEINNWAIELAEPASVYTEDTLEDMLLQANLIGGTVRHVLTAQQLQKANQEIEKEVQRIADIQHALLPERLPELDEARFAVSYQTFDHAGGDMYFFHKLADGRLAIMIGDVSGHGPAAAVVMAMVETLVSAYPQENLSAGEMMTFLNDQLCGKRMHQTFVTAFYAIFDPRTYTLRYSRAGHPPPLLRSIGRSAAYCILRDGDVCEEETNQPLHDADEIVVEQLDHAGGLPLGLFEGRRYEEAVLQLNDRQTIAFYTDGISETRNAVGKFFGSQGIIDALHACSGEADCAVSTILQHIKGFETGARPEDDQTLVVMQMR</sequence>
<evidence type="ECO:0000313" key="4">
    <source>
        <dbReference type="Proteomes" id="UP000317369"/>
    </source>
</evidence>
<dbReference type="AlphaFoldDB" id="A0A517YQI3"/>
<dbReference type="PANTHER" id="PTHR43156">
    <property type="entry name" value="STAGE II SPORULATION PROTEIN E-RELATED"/>
    <property type="match status" value="1"/>
</dbReference>
<evidence type="ECO:0000256" key="1">
    <source>
        <dbReference type="ARBA" id="ARBA00022801"/>
    </source>
</evidence>
<evidence type="ECO:0000313" key="3">
    <source>
        <dbReference type="EMBL" id="QDU32475.1"/>
    </source>
</evidence>
<dbReference type="InterPro" id="IPR036457">
    <property type="entry name" value="PPM-type-like_dom_sf"/>
</dbReference>
<dbReference type="InterPro" id="IPR052016">
    <property type="entry name" value="Bact_Sigma-Reg"/>
</dbReference>
<dbReference type="InterPro" id="IPR029016">
    <property type="entry name" value="GAF-like_dom_sf"/>
</dbReference>
<reference evidence="3 4" key="1">
    <citation type="submission" date="2019-02" db="EMBL/GenBank/DDBJ databases">
        <title>Deep-cultivation of Planctomycetes and their phenomic and genomic characterization uncovers novel biology.</title>
        <authorList>
            <person name="Wiegand S."/>
            <person name="Jogler M."/>
            <person name="Boedeker C."/>
            <person name="Pinto D."/>
            <person name="Vollmers J."/>
            <person name="Rivas-Marin E."/>
            <person name="Kohn T."/>
            <person name="Peeters S.H."/>
            <person name="Heuer A."/>
            <person name="Rast P."/>
            <person name="Oberbeckmann S."/>
            <person name="Bunk B."/>
            <person name="Jeske O."/>
            <person name="Meyerdierks A."/>
            <person name="Storesund J.E."/>
            <person name="Kallscheuer N."/>
            <person name="Luecker S."/>
            <person name="Lage O.M."/>
            <person name="Pohl T."/>
            <person name="Merkel B.J."/>
            <person name="Hornburger P."/>
            <person name="Mueller R.-W."/>
            <person name="Bruemmer F."/>
            <person name="Labrenz M."/>
            <person name="Spormann A.M."/>
            <person name="Op den Camp H."/>
            <person name="Overmann J."/>
            <person name="Amann R."/>
            <person name="Jetten M.S.M."/>
            <person name="Mascher T."/>
            <person name="Medema M.H."/>
            <person name="Devos D.P."/>
            <person name="Kaster A.-K."/>
            <person name="Ovreas L."/>
            <person name="Rohde M."/>
            <person name="Galperin M.Y."/>
            <person name="Jogler C."/>
        </authorList>
    </citation>
    <scope>NUCLEOTIDE SEQUENCE [LARGE SCALE GENOMIC DNA]</scope>
    <source>
        <strain evidence="3 4">KS4</strain>
    </source>
</reference>
<organism evidence="3 4">
    <name type="scientific">Poriferisphaera corsica</name>
    <dbReference type="NCBI Taxonomy" id="2528020"/>
    <lineage>
        <taxon>Bacteria</taxon>
        <taxon>Pseudomonadati</taxon>
        <taxon>Planctomycetota</taxon>
        <taxon>Phycisphaerae</taxon>
        <taxon>Phycisphaerales</taxon>
        <taxon>Phycisphaeraceae</taxon>
        <taxon>Poriferisphaera</taxon>
    </lineage>
</organism>
<dbReference type="EC" id="3.1.3.3" evidence="3"/>
<dbReference type="Gene3D" id="3.60.40.10">
    <property type="entry name" value="PPM-type phosphatase domain"/>
    <property type="match status" value="1"/>
</dbReference>
<dbReference type="OrthoDB" id="247273at2"/>
<dbReference type="EMBL" id="CP036425">
    <property type="protein sequence ID" value="QDU32475.1"/>
    <property type="molecule type" value="Genomic_DNA"/>
</dbReference>